<dbReference type="PRINTS" id="PR00793">
    <property type="entry name" value="PROAMNOPTASE"/>
</dbReference>
<keyword evidence="5" id="KW-1185">Reference proteome</keyword>
<accession>A0A4Z0H7C0</accession>
<dbReference type="GO" id="GO:0004177">
    <property type="term" value="F:aminopeptidase activity"/>
    <property type="evidence" value="ECO:0007669"/>
    <property type="project" value="UniProtKB-EC"/>
</dbReference>
<dbReference type="InterPro" id="IPR029058">
    <property type="entry name" value="AB_hydrolase_fold"/>
</dbReference>
<dbReference type="PANTHER" id="PTHR43798:SF33">
    <property type="entry name" value="HYDROLASE, PUTATIVE (AFU_ORTHOLOGUE AFUA_2G14860)-RELATED"/>
    <property type="match status" value="1"/>
</dbReference>
<comment type="similarity">
    <text evidence="1">Belongs to the peptidase S33 family.</text>
</comment>
<evidence type="ECO:0000259" key="3">
    <source>
        <dbReference type="Pfam" id="PF00561"/>
    </source>
</evidence>
<name>A0A4Z0H7C0_9BACI</name>
<dbReference type="GO" id="GO:0016020">
    <property type="term" value="C:membrane"/>
    <property type="evidence" value="ECO:0007669"/>
    <property type="project" value="TreeGrafter"/>
</dbReference>
<feature type="domain" description="AB hydrolase-1" evidence="3">
    <location>
        <begin position="39"/>
        <end position="281"/>
    </location>
</feature>
<dbReference type="InterPro" id="IPR050266">
    <property type="entry name" value="AB_hydrolase_sf"/>
</dbReference>
<dbReference type="PANTHER" id="PTHR43798">
    <property type="entry name" value="MONOACYLGLYCEROL LIPASE"/>
    <property type="match status" value="1"/>
</dbReference>
<dbReference type="STRING" id="192814.GCA_900166575_01974"/>
<dbReference type="RefSeq" id="WP_135327228.1">
    <property type="nucleotide sequence ID" value="NZ_SRJC01000001.1"/>
</dbReference>
<dbReference type="Pfam" id="PF00561">
    <property type="entry name" value="Abhydrolase_1"/>
    <property type="match status" value="1"/>
</dbReference>
<dbReference type="Gene3D" id="3.40.50.1820">
    <property type="entry name" value="alpha/beta hydrolase"/>
    <property type="match status" value="1"/>
</dbReference>
<dbReference type="InterPro" id="IPR002410">
    <property type="entry name" value="Peptidase_S33"/>
</dbReference>
<evidence type="ECO:0000313" key="4">
    <source>
        <dbReference type="EMBL" id="TGB04956.1"/>
    </source>
</evidence>
<sequence length="306" mass="35052">MLGKREALVKEKKGYLKNEKYETYYEIHTPVQASSDSTPIILLAGGPGLSFTTLTPLLNLAEGRQVIAYDQLGSGRTTRSESFESLNIKDFTDQFSSMVRELGLNKFHLLGHSWGSILAVEVAVMFPEKTKSLILHSGIADWQKCLKERERFEEDHFPRELKRIKKKAKEGIKISEEEADYFTTEFSERFYCRVDHPDYLVRALADKDVRSNQLIWDPEWNKEVARFTVCDKLSEIKCAALVVSGRFDGLSVGQAPLFEAGIPYSQHVEFRNSSHYAHIEEQQKFLDLVTGFINKVKSHELHSKNK</sequence>
<keyword evidence="2 4" id="KW-0378">Hydrolase</keyword>
<evidence type="ECO:0000256" key="2">
    <source>
        <dbReference type="ARBA" id="ARBA00022801"/>
    </source>
</evidence>
<dbReference type="SUPFAM" id="SSF53474">
    <property type="entry name" value="alpha/beta-Hydrolases"/>
    <property type="match status" value="1"/>
</dbReference>
<dbReference type="EMBL" id="SRJC01000001">
    <property type="protein sequence ID" value="TGB04956.1"/>
    <property type="molecule type" value="Genomic_DNA"/>
</dbReference>
<organism evidence="4 5">
    <name type="scientific">Halobacillus salinus</name>
    <dbReference type="NCBI Taxonomy" id="192814"/>
    <lineage>
        <taxon>Bacteria</taxon>
        <taxon>Bacillati</taxon>
        <taxon>Bacillota</taxon>
        <taxon>Bacilli</taxon>
        <taxon>Bacillales</taxon>
        <taxon>Bacillaceae</taxon>
        <taxon>Halobacillus</taxon>
    </lineage>
</organism>
<proteinExistence type="inferred from homology"/>
<evidence type="ECO:0000313" key="5">
    <source>
        <dbReference type="Proteomes" id="UP000297982"/>
    </source>
</evidence>
<evidence type="ECO:0000256" key="1">
    <source>
        <dbReference type="ARBA" id="ARBA00010088"/>
    </source>
</evidence>
<gene>
    <name evidence="4" type="ORF">E4663_08165</name>
</gene>
<dbReference type="Proteomes" id="UP000297982">
    <property type="component" value="Unassembled WGS sequence"/>
</dbReference>
<reference evidence="4 5" key="1">
    <citation type="journal article" date="2003" name="Int. J. Syst. Evol. Microbiol.">
        <title>Halobacillus salinus sp. nov., isolated from a salt lake on the coast of the East Sea in Korea.</title>
        <authorList>
            <person name="Yoon J.H."/>
            <person name="Kang K.H."/>
            <person name="Park Y.H."/>
        </authorList>
    </citation>
    <scope>NUCLEOTIDE SEQUENCE [LARGE SCALE GENOMIC DNA]</scope>
    <source>
        <strain evidence="4 5">HSL-3</strain>
    </source>
</reference>
<comment type="caution">
    <text evidence="4">The sequence shown here is derived from an EMBL/GenBank/DDBJ whole genome shotgun (WGS) entry which is preliminary data.</text>
</comment>
<dbReference type="InterPro" id="IPR000073">
    <property type="entry name" value="AB_hydrolase_1"/>
</dbReference>
<dbReference type="PRINTS" id="PR00111">
    <property type="entry name" value="ABHYDROLASE"/>
</dbReference>
<dbReference type="AlphaFoldDB" id="A0A4Z0H7C0"/>
<protein>
    <submittedName>
        <fullName evidence="4">Alpha/beta fold hydrolase</fullName>
    </submittedName>
</protein>
<dbReference type="GO" id="GO:0006508">
    <property type="term" value="P:proteolysis"/>
    <property type="evidence" value="ECO:0007669"/>
    <property type="project" value="InterPro"/>
</dbReference>